<evidence type="ECO:0000313" key="3">
    <source>
        <dbReference type="Proteomes" id="UP000325606"/>
    </source>
</evidence>
<dbReference type="KEGG" id="nik:F5I99_05350"/>
<dbReference type="EMBL" id="CP044222">
    <property type="protein sequence ID" value="QEW05961.1"/>
    <property type="molecule type" value="Genomic_DNA"/>
</dbReference>
<gene>
    <name evidence="2" type="ORF">F5I99_05350</name>
</gene>
<feature type="chain" id="PRO_5023842005" evidence="1">
    <location>
        <begin position="22"/>
        <end position="161"/>
    </location>
</feature>
<dbReference type="Proteomes" id="UP000325606">
    <property type="component" value="Chromosome"/>
</dbReference>
<reference evidence="2 3" key="1">
    <citation type="submission" date="2019-09" db="EMBL/GenBank/DDBJ databases">
        <title>Nitrincola iocasae sp. nov., a bacterium isolated from the sediment collected at a cold seep field in South China Sea.</title>
        <authorList>
            <person name="Zhang H."/>
            <person name="Wang H."/>
            <person name="Li C."/>
        </authorList>
    </citation>
    <scope>NUCLEOTIDE SEQUENCE [LARGE SCALE GENOMIC DNA]</scope>
    <source>
        <strain evidence="2 3">KXZD1103</strain>
    </source>
</reference>
<name>A0A5J6LCL4_9GAMM</name>
<dbReference type="Pfam" id="PF08905">
    <property type="entry name" value="DUF1850"/>
    <property type="match status" value="1"/>
</dbReference>
<evidence type="ECO:0000313" key="2">
    <source>
        <dbReference type="EMBL" id="QEW05961.1"/>
    </source>
</evidence>
<dbReference type="RefSeq" id="WP_151053997.1">
    <property type="nucleotide sequence ID" value="NZ_CP044222.1"/>
</dbReference>
<keyword evidence="1" id="KW-0732">Signal</keyword>
<sequence length="161" mass="17963">MSQGQLILLSLALLLVIPAAAEQPTDYALEISNSEQQLLARFPIQQGNWCMHWKHSVTGIAVQDCYRTENQQMLLDHSWQPDFAAGLGHFEGRGTMTSHPEGGYLIKDINEPVAENRFWLRAGAKTVGHTLVSADQRLNLSQMAAGQRLQIRLITDTQPDN</sequence>
<protein>
    <submittedName>
        <fullName evidence="2">DUF1850 domain-containing protein</fullName>
    </submittedName>
</protein>
<evidence type="ECO:0000256" key="1">
    <source>
        <dbReference type="SAM" id="SignalP"/>
    </source>
</evidence>
<proteinExistence type="predicted"/>
<dbReference type="AlphaFoldDB" id="A0A5J6LCL4"/>
<feature type="signal peptide" evidence="1">
    <location>
        <begin position="1"/>
        <end position="21"/>
    </location>
</feature>
<dbReference type="InterPro" id="IPR015001">
    <property type="entry name" value="DUF1850"/>
</dbReference>
<organism evidence="2 3">
    <name type="scientific">Nitrincola iocasae</name>
    <dbReference type="NCBI Taxonomy" id="2614693"/>
    <lineage>
        <taxon>Bacteria</taxon>
        <taxon>Pseudomonadati</taxon>
        <taxon>Pseudomonadota</taxon>
        <taxon>Gammaproteobacteria</taxon>
        <taxon>Oceanospirillales</taxon>
        <taxon>Oceanospirillaceae</taxon>
        <taxon>Nitrincola</taxon>
    </lineage>
</organism>
<accession>A0A5J6LCL4</accession>
<keyword evidence="3" id="KW-1185">Reference proteome</keyword>